<evidence type="ECO:0000313" key="1">
    <source>
        <dbReference type="EMBL" id="MER5170340.1"/>
    </source>
</evidence>
<dbReference type="EMBL" id="JAYWLC010000001">
    <property type="protein sequence ID" value="MER5170340.1"/>
    <property type="molecule type" value="Genomic_DNA"/>
</dbReference>
<name>A0ABV1SBR1_9RHOB</name>
<gene>
    <name evidence="1" type="ORF">VSX56_01010</name>
</gene>
<protein>
    <submittedName>
        <fullName evidence="1">Uncharacterized protein</fullName>
    </submittedName>
</protein>
<reference evidence="1 2" key="2">
    <citation type="submission" date="2024-06" db="EMBL/GenBank/DDBJ databases">
        <title>Thioclava kandeliae sp. nov. from a rhizosphere soil sample of Kandelia candel in a mangrove.</title>
        <authorList>
            <person name="Mu T."/>
        </authorList>
    </citation>
    <scope>NUCLEOTIDE SEQUENCE [LARGE SCALE GENOMIC DNA]</scope>
    <source>
        <strain evidence="1 2">CPCC 100088</strain>
    </source>
</reference>
<reference evidence="1 2" key="1">
    <citation type="submission" date="2024-01" db="EMBL/GenBank/DDBJ databases">
        <authorList>
            <person name="Deng Y."/>
            <person name="Su J."/>
        </authorList>
    </citation>
    <scope>NUCLEOTIDE SEQUENCE [LARGE SCALE GENOMIC DNA]</scope>
    <source>
        <strain evidence="1 2">CPCC 100088</strain>
    </source>
</reference>
<proteinExistence type="predicted"/>
<comment type="caution">
    <text evidence="1">The sequence shown here is derived from an EMBL/GenBank/DDBJ whole genome shotgun (WGS) entry which is preliminary data.</text>
</comment>
<dbReference type="Proteomes" id="UP001438953">
    <property type="component" value="Unassembled WGS sequence"/>
</dbReference>
<dbReference type="RefSeq" id="WP_350934202.1">
    <property type="nucleotide sequence ID" value="NZ_JAYWLC010000001.1"/>
</dbReference>
<accession>A0ABV1SBR1</accession>
<sequence>MPNKSIPADLFLQLHATTMALREIANGDEHLIIDPRTKAELAMLSSAPLGLRLVAHKEDDLKIIALKLIVTEINEPCASCIMHTASDAPVEIETRGGTPEVKMAAEDLMLREIERLKGVLKILKNNGIENWGRGFFGNAHSAKPRERDQIILDLARP</sequence>
<evidence type="ECO:0000313" key="2">
    <source>
        <dbReference type="Proteomes" id="UP001438953"/>
    </source>
</evidence>
<organism evidence="1 2">
    <name type="scientific">Thioclava kandeliae</name>
    <dbReference type="NCBI Taxonomy" id="3070818"/>
    <lineage>
        <taxon>Bacteria</taxon>
        <taxon>Pseudomonadati</taxon>
        <taxon>Pseudomonadota</taxon>
        <taxon>Alphaproteobacteria</taxon>
        <taxon>Rhodobacterales</taxon>
        <taxon>Paracoccaceae</taxon>
        <taxon>Thioclava</taxon>
    </lineage>
</organism>
<keyword evidence="2" id="KW-1185">Reference proteome</keyword>